<evidence type="ECO:0000313" key="3">
    <source>
        <dbReference type="Proteomes" id="UP001176940"/>
    </source>
</evidence>
<feature type="domain" description="Dynein heavy chain tail" evidence="1">
    <location>
        <begin position="3"/>
        <end position="91"/>
    </location>
</feature>
<comment type="caution">
    <text evidence="2">The sequence shown here is derived from an EMBL/GenBank/DDBJ whole genome shotgun (WGS) entry which is preliminary data.</text>
</comment>
<dbReference type="PANTHER" id="PTHR46532">
    <property type="entry name" value="MALE FERTILITY FACTOR KL5"/>
    <property type="match status" value="1"/>
</dbReference>
<evidence type="ECO:0000313" key="2">
    <source>
        <dbReference type="EMBL" id="CAJ0965700.1"/>
    </source>
</evidence>
<dbReference type="InterPro" id="IPR013594">
    <property type="entry name" value="Dynein_heavy_tail"/>
</dbReference>
<dbReference type="InterPro" id="IPR026983">
    <property type="entry name" value="DHC"/>
</dbReference>
<reference evidence="2" key="1">
    <citation type="submission" date="2023-07" db="EMBL/GenBank/DDBJ databases">
        <authorList>
            <person name="Stuckert A."/>
        </authorList>
    </citation>
    <scope>NUCLEOTIDE SEQUENCE</scope>
</reference>
<dbReference type="PANTHER" id="PTHR46532:SF11">
    <property type="entry name" value="DYNEIN AXONEMAL HEAVY CHAIN 12"/>
    <property type="match status" value="1"/>
</dbReference>
<accession>A0ABN9MG20</accession>
<name>A0ABN9MG20_9NEOB</name>
<keyword evidence="3" id="KW-1185">Reference proteome</keyword>
<gene>
    <name evidence="2" type="ORF">RIMI_LOCUS20536789</name>
</gene>
<organism evidence="2 3">
    <name type="scientific">Ranitomeya imitator</name>
    <name type="common">mimic poison frog</name>
    <dbReference type="NCBI Taxonomy" id="111125"/>
    <lineage>
        <taxon>Eukaryota</taxon>
        <taxon>Metazoa</taxon>
        <taxon>Chordata</taxon>
        <taxon>Craniata</taxon>
        <taxon>Vertebrata</taxon>
        <taxon>Euteleostomi</taxon>
        <taxon>Amphibia</taxon>
        <taxon>Batrachia</taxon>
        <taxon>Anura</taxon>
        <taxon>Neobatrachia</taxon>
        <taxon>Hyloidea</taxon>
        <taxon>Dendrobatidae</taxon>
        <taxon>Dendrobatinae</taxon>
        <taxon>Ranitomeya</taxon>
    </lineage>
</organism>
<sequence>MTDRNLLKMFVEIHYWERLLFEVPHYVLDIYQRKEDLRNLRENVLLVVRAYNRIIAALSPEERGLFRERIRFLDKKIQPGLSKLHWSSKGASSAFINDCLLHASKIQQIVDNYKASNLSISRCAQVISETLLLPH</sequence>
<dbReference type="EMBL" id="CAUEEQ010069093">
    <property type="protein sequence ID" value="CAJ0965700.1"/>
    <property type="molecule type" value="Genomic_DNA"/>
</dbReference>
<protein>
    <recommendedName>
        <fullName evidence="1">Dynein heavy chain tail domain-containing protein</fullName>
    </recommendedName>
</protein>
<dbReference type="Pfam" id="PF08385">
    <property type="entry name" value="DHC_N1"/>
    <property type="match status" value="1"/>
</dbReference>
<dbReference type="Proteomes" id="UP001176940">
    <property type="component" value="Unassembled WGS sequence"/>
</dbReference>
<proteinExistence type="predicted"/>
<evidence type="ECO:0000259" key="1">
    <source>
        <dbReference type="Pfam" id="PF08385"/>
    </source>
</evidence>